<name>A0A6J5YD34_9ZZZZ</name>
<accession>A0A6J5YD34</accession>
<evidence type="ECO:0000313" key="2">
    <source>
        <dbReference type="EMBL" id="CAB4923181.1"/>
    </source>
</evidence>
<dbReference type="EMBL" id="CAEMXZ010000001">
    <property type="protein sequence ID" value="CAB4322287.1"/>
    <property type="molecule type" value="Genomic_DNA"/>
</dbReference>
<proteinExistence type="predicted"/>
<gene>
    <name evidence="1" type="ORF">UFOPK1392_00021</name>
    <name evidence="2" type="ORF">UFOPK3733_00200</name>
</gene>
<evidence type="ECO:0000313" key="1">
    <source>
        <dbReference type="EMBL" id="CAB4322287.1"/>
    </source>
</evidence>
<dbReference type="Gene3D" id="2.40.50.140">
    <property type="entry name" value="Nucleic acid-binding proteins"/>
    <property type="match status" value="1"/>
</dbReference>
<sequence length="84" mass="8794">MPTGPVAAAPLGACEGTVATFDDPRGLGTVITATGITYPFHCANIADGSRSIEVGAGVRWQVVPGRLGRWEASDIRSSERNPQR</sequence>
<reference evidence="1" key="1">
    <citation type="submission" date="2020-05" db="EMBL/GenBank/DDBJ databases">
        <authorList>
            <person name="Chiriac C."/>
            <person name="Salcher M."/>
            <person name="Ghai R."/>
            <person name="Kavagutti S V."/>
        </authorList>
    </citation>
    <scope>NUCLEOTIDE SEQUENCE</scope>
</reference>
<dbReference type="AlphaFoldDB" id="A0A6J5YD34"/>
<dbReference type="EMBL" id="CAFBNC010000005">
    <property type="protein sequence ID" value="CAB4923181.1"/>
    <property type="molecule type" value="Genomic_DNA"/>
</dbReference>
<dbReference type="InterPro" id="IPR012340">
    <property type="entry name" value="NA-bd_OB-fold"/>
</dbReference>
<organism evidence="1">
    <name type="scientific">freshwater metagenome</name>
    <dbReference type="NCBI Taxonomy" id="449393"/>
    <lineage>
        <taxon>unclassified sequences</taxon>
        <taxon>metagenomes</taxon>
        <taxon>ecological metagenomes</taxon>
    </lineage>
</organism>
<protein>
    <submittedName>
        <fullName evidence="1">Unannotated protein</fullName>
    </submittedName>
</protein>